<proteinExistence type="predicted"/>
<dbReference type="PANTHER" id="PTHR33178:SF10">
    <property type="entry name" value="STRESS-RESPONSE A_B BARREL DOMAIN-CONTAINING PROTEIN"/>
    <property type="match status" value="1"/>
</dbReference>
<evidence type="ECO:0000259" key="2">
    <source>
        <dbReference type="PROSITE" id="PS51502"/>
    </source>
</evidence>
<evidence type="ECO:0000313" key="4">
    <source>
        <dbReference type="Proteomes" id="UP000805614"/>
    </source>
</evidence>
<dbReference type="InterPro" id="IPR013097">
    <property type="entry name" value="Dabb"/>
</dbReference>
<dbReference type="SUPFAM" id="SSF54909">
    <property type="entry name" value="Dimeric alpha+beta barrel"/>
    <property type="match status" value="1"/>
</dbReference>
<comment type="caution">
    <text evidence="3">The sequence shown here is derived from an EMBL/GenBank/DDBJ whole genome shotgun (WGS) entry which is preliminary data.</text>
</comment>
<organism evidence="3 4">
    <name type="scientific">Actinomadura alba</name>
    <dbReference type="NCBI Taxonomy" id="406431"/>
    <lineage>
        <taxon>Bacteria</taxon>
        <taxon>Bacillati</taxon>
        <taxon>Actinomycetota</taxon>
        <taxon>Actinomycetes</taxon>
        <taxon>Streptosporangiales</taxon>
        <taxon>Thermomonosporaceae</taxon>
        <taxon>Actinomadura</taxon>
    </lineage>
</organism>
<protein>
    <submittedName>
        <fullName evidence="3">Dabb family protein</fullName>
    </submittedName>
</protein>
<keyword evidence="4" id="KW-1185">Reference proteome</keyword>
<sequence length="98" mass="11027">MLRHVVLFTWAEGTTGEQLERLTTRLAELPGLIPEIESFDFGSDAEINEGNHDFGIVAEFADRDSFVVYRDHPAHQAVIKECIAPIRDQRAALQFETG</sequence>
<dbReference type="Pfam" id="PF07876">
    <property type="entry name" value="Dabb"/>
    <property type="match status" value="1"/>
</dbReference>
<dbReference type="InterPro" id="IPR011008">
    <property type="entry name" value="Dimeric_a/b-barrel"/>
</dbReference>
<dbReference type="EMBL" id="JABVEC010000001">
    <property type="protein sequence ID" value="MBC6464137.1"/>
    <property type="molecule type" value="Genomic_DNA"/>
</dbReference>
<evidence type="ECO:0000313" key="3">
    <source>
        <dbReference type="EMBL" id="MBC6464137.1"/>
    </source>
</evidence>
<reference evidence="3 4" key="1">
    <citation type="submission" date="2020-06" db="EMBL/GenBank/DDBJ databases">
        <title>Actinomadura xiongansis sp. nov., isolated from soil of Baiyangdian.</title>
        <authorList>
            <person name="Zhang X."/>
        </authorList>
    </citation>
    <scope>NUCLEOTIDE SEQUENCE [LARGE SCALE GENOMIC DNA]</scope>
    <source>
        <strain evidence="3 4">HBUM206468</strain>
    </source>
</reference>
<dbReference type="SMART" id="SM00886">
    <property type="entry name" value="Dabb"/>
    <property type="match status" value="1"/>
</dbReference>
<feature type="domain" description="Stress-response A/B barrel" evidence="2">
    <location>
        <begin position="2"/>
        <end position="95"/>
    </location>
</feature>
<dbReference type="RefSeq" id="WP_187241050.1">
    <property type="nucleotide sequence ID" value="NZ_BAAAOK010000011.1"/>
</dbReference>
<dbReference type="Gene3D" id="3.30.70.100">
    <property type="match status" value="1"/>
</dbReference>
<gene>
    <name evidence="3" type="ORF">HKK74_01280</name>
</gene>
<dbReference type="PROSITE" id="PS51502">
    <property type="entry name" value="S_R_A_B_BARREL"/>
    <property type="match status" value="1"/>
</dbReference>
<evidence type="ECO:0000256" key="1">
    <source>
        <dbReference type="ARBA" id="ARBA00011738"/>
    </source>
</evidence>
<dbReference type="InterPro" id="IPR044662">
    <property type="entry name" value="HS1/DABB1-like"/>
</dbReference>
<accession>A0ABR7LH20</accession>
<dbReference type="Proteomes" id="UP000805614">
    <property type="component" value="Unassembled WGS sequence"/>
</dbReference>
<dbReference type="PANTHER" id="PTHR33178">
    <property type="match status" value="1"/>
</dbReference>
<name>A0ABR7LH20_9ACTN</name>
<comment type="subunit">
    <text evidence="1">Homodimer.</text>
</comment>